<dbReference type="PROSITE" id="PS50005">
    <property type="entry name" value="TPR"/>
    <property type="match status" value="1"/>
</dbReference>
<evidence type="ECO:0000313" key="3">
    <source>
        <dbReference type="EMBL" id="SKC05503.1"/>
    </source>
</evidence>
<dbReference type="SUPFAM" id="SSF48452">
    <property type="entry name" value="TPR-like"/>
    <property type="match status" value="1"/>
</dbReference>
<evidence type="ECO:0000256" key="1">
    <source>
        <dbReference type="PROSITE-ProRule" id="PRU00339"/>
    </source>
</evidence>
<dbReference type="Proteomes" id="UP000190150">
    <property type="component" value="Unassembled WGS sequence"/>
</dbReference>
<feature type="repeat" description="TPR" evidence="1">
    <location>
        <begin position="257"/>
        <end position="290"/>
    </location>
</feature>
<dbReference type="EMBL" id="FUZF01000023">
    <property type="protein sequence ID" value="SKC05503.1"/>
    <property type="molecule type" value="Genomic_DNA"/>
</dbReference>
<keyword evidence="4" id="KW-1185">Reference proteome</keyword>
<dbReference type="STRING" id="1513896.SAMN05660841_03904"/>
<dbReference type="RefSeq" id="WP_079645553.1">
    <property type="nucleotide sequence ID" value="NZ_FUZF01000023.1"/>
</dbReference>
<proteinExistence type="predicted"/>
<dbReference type="Pfam" id="PF13181">
    <property type="entry name" value="TPR_8"/>
    <property type="match status" value="2"/>
</dbReference>
<gene>
    <name evidence="3" type="ORF">SAMN05660841_03904</name>
</gene>
<evidence type="ECO:0000256" key="2">
    <source>
        <dbReference type="SAM" id="SignalP"/>
    </source>
</evidence>
<feature type="chain" id="PRO_5013364120" evidence="2">
    <location>
        <begin position="20"/>
        <end position="365"/>
    </location>
</feature>
<dbReference type="InterPro" id="IPR019734">
    <property type="entry name" value="TPR_rpt"/>
</dbReference>
<feature type="signal peptide" evidence="2">
    <location>
        <begin position="1"/>
        <end position="19"/>
    </location>
</feature>
<dbReference type="OrthoDB" id="747875at2"/>
<dbReference type="AlphaFoldDB" id="A0A1T5GAJ7"/>
<accession>A0A1T5GAJ7</accession>
<sequence>MKAISASLLLISLSTTVVAQSNYKEGSNSFARYIQTGDIKQLESAKKFSDASYATKRDSSLSKNNMLRALVYSSLAYADSTRKIKTDKDPIDITLAAVAKLKQKDKDNFESEIKYVNQNLTAAYIYKANKAIENKEYEKAYNSFLQVDKLGSKSEDVLNNLALLAAQAGKTDEAIDYYSQIIKETDADAGKYLALAELYNSKNEKQLYLNTLQAARNKFMNNKKILFLLIQNYAASKSYAAIVPIIDEAIKYEPENIELHYLAGFANENGGHVELAKKYYNKVIELDENNYDANLALGLIFLNQFLKDKSNLEAQYSAQDFLLKANGIQPYAINALKGLALYYEAAEDPDQLDRVNVLLNQLSNN</sequence>
<reference evidence="4" key="1">
    <citation type="submission" date="2017-02" db="EMBL/GenBank/DDBJ databases">
        <authorList>
            <person name="Varghese N."/>
            <person name="Submissions S."/>
        </authorList>
    </citation>
    <scope>NUCLEOTIDE SEQUENCE [LARGE SCALE GENOMIC DNA]</scope>
    <source>
        <strain evidence="4">DSM 24091</strain>
    </source>
</reference>
<keyword evidence="2" id="KW-0732">Signal</keyword>
<evidence type="ECO:0000313" key="4">
    <source>
        <dbReference type="Proteomes" id="UP000190150"/>
    </source>
</evidence>
<keyword evidence="1" id="KW-0802">TPR repeat</keyword>
<name>A0A1T5GAJ7_9SPHI</name>
<dbReference type="InterPro" id="IPR011990">
    <property type="entry name" value="TPR-like_helical_dom_sf"/>
</dbReference>
<dbReference type="SMART" id="SM00028">
    <property type="entry name" value="TPR"/>
    <property type="match status" value="3"/>
</dbReference>
<dbReference type="Gene3D" id="1.25.40.10">
    <property type="entry name" value="Tetratricopeptide repeat domain"/>
    <property type="match status" value="2"/>
</dbReference>
<protein>
    <submittedName>
        <fullName evidence="3">Uncharacterized protein</fullName>
    </submittedName>
</protein>
<organism evidence="3 4">
    <name type="scientific">Sphingobacterium nematocida</name>
    <dbReference type="NCBI Taxonomy" id="1513896"/>
    <lineage>
        <taxon>Bacteria</taxon>
        <taxon>Pseudomonadati</taxon>
        <taxon>Bacteroidota</taxon>
        <taxon>Sphingobacteriia</taxon>
        <taxon>Sphingobacteriales</taxon>
        <taxon>Sphingobacteriaceae</taxon>
        <taxon>Sphingobacterium</taxon>
    </lineage>
</organism>